<reference evidence="4" key="2">
    <citation type="submission" date="2021-04" db="EMBL/GenBank/DDBJ databases">
        <authorList>
            <person name="Gilroy R."/>
        </authorList>
    </citation>
    <scope>NUCLEOTIDE SEQUENCE</scope>
    <source>
        <strain evidence="4">CHK183-1962</strain>
    </source>
</reference>
<dbReference type="CDD" id="cd05399">
    <property type="entry name" value="NT_Rel-Spo_like"/>
    <property type="match status" value="1"/>
</dbReference>
<name>A0A9D2BI29_9FIRM</name>
<dbReference type="Gene3D" id="3.30.460.10">
    <property type="entry name" value="Beta Polymerase, domain 2"/>
    <property type="match status" value="1"/>
</dbReference>
<feature type="domain" description="RelA/SpoT" evidence="3">
    <location>
        <begin position="63"/>
        <end position="186"/>
    </location>
</feature>
<comment type="caution">
    <text evidence="4">The sequence shown here is derived from an EMBL/GenBank/DDBJ whole genome shotgun (WGS) entry which is preliminary data.</text>
</comment>
<feature type="compositionally biased region" description="Basic and acidic residues" evidence="2">
    <location>
        <begin position="218"/>
        <end position="228"/>
    </location>
</feature>
<sequence>MEKNNPLEEDLLRLEELQNITQPFMQMMMEYRCAMEEIATKLRNLNDEFALLYDRNPFETIKTRIKRPVSILEKMKRRGFPVTIENMRRELSDIAGVRVICSFQEDIYTLADLLLEQDDIRLIQKKDYIEHPKPNGYRSFHLIVEVPVFLSSGKIMRRVEIQFRTIAMDFWASLDHKLRYKKNLKHGESIAAELKDCADAISRIDGKMQDILIRIEGDDEPKRKHFEENSDAPPAAE</sequence>
<gene>
    <name evidence="4" type="ORF">H9734_01470</name>
</gene>
<evidence type="ECO:0000256" key="1">
    <source>
        <dbReference type="ARBA" id="ARBA00004976"/>
    </source>
</evidence>
<dbReference type="Proteomes" id="UP000886890">
    <property type="component" value="Unassembled WGS sequence"/>
</dbReference>
<dbReference type="InterPro" id="IPR052366">
    <property type="entry name" value="GTP_Pyrophosphokinase"/>
</dbReference>
<dbReference type="InterPro" id="IPR007685">
    <property type="entry name" value="RelA_SpoT"/>
</dbReference>
<dbReference type="GO" id="GO:0015969">
    <property type="term" value="P:guanosine tetraphosphate metabolic process"/>
    <property type="evidence" value="ECO:0007669"/>
    <property type="project" value="InterPro"/>
</dbReference>
<feature type="region of interest" description="Disordered" evidence="2">
    <location>
        <begin position="218"/>
        <end position="237"/>
    </location>
</feature>
<proteinExistence type="predicted"/>
<reference evidence="4" key="1">
    <citation type="journal article" date="2021" name="PeerJ">
        <title>Extensive microbial diversity within the chicken gut microbiome revealed by metagenomics and culture.</title>
        <authorList>
            <person name="Gilroy R."/>
            <person name="Ravi A."/>
            <person name="Getino M."/>
            <person name="Pursley I."/>
            <person name="Horton D.L."/>
            <person name="Alikhan N.F."/>
            <person name="Baker D."/>
            <person name="Gharbi K."/>
            <person name="Hall N."/>
            <person name="Watson M."/>
            <person name="Adriaenssens E.M."/>
            <person name="Foster-Nyarko E."/>
            <person name="Jarju S."/>
            <person name="Secka A."/>
            <person name="Antonio M."/>
            <person name="Oren A."/>
            <person name="Chaudhuri R.R."/>
            <person name="La Ragione R."/>
            <person name="Hildebrand F."/>
            <person name="Pallen M.J."/>
        </authorList>
    </citation>
    <scope>NUCLEOTIDE SEQUENCE</scope>
    <source>
        <strain evidence="4">CHK183-1962</strain>
    </source>
</reference>
<protein>
    <submittedName>
        <fullName evidence="4">GTP pyrophosphokinase family protein</fullName>
    </submittedName>
</protein>
<dbReference type="EMBL" id="DXEK01000019">
    <property type="protein sequence ID" value="HIX76257.1"/>
    <property type="molecule type" value="Genomic_DNA"/>
</dbReference>
<dbReference type="Gene3D" id="1.10.287.860">
    <property type="entry name" value="Nucleotidyltransferase"/>
    <property type="match status" value="1"/>
</dbReference>
<evidence type="ECO:0000313" key="5">
    <source>
        <dbReference type="Proteomes" id="UP000886890"/>
    </source>
</evidence>
<accession>A0A9D2BI29</accession>
<evidence type="ECO:0000313" key="4">
    <source>
        <dbReference type="EMBL" id="HIX76257.1"/>
    </source>
</evidence>
<dbReference type="InterPro" id="IPR043519">
    <property type="entry name" value="NT_sf"/>
</dbReference>
<dbReference type="SUPFAM" id="SSF81301">
    <property type="entry name" value="Nucleotidyltransferase"/>
    <property type="match status" value="1"/>
</dbReference>
<evidence type="ECO:0000256" key="2">
    <source>
        <dbReference type="SAM" id="MobiDB-lite"/>
    </source>
</evidence>
<dbReference type="PANTHER" id="PTHR47837:SF2">
    <property type="entry name" value="GTP PYROPHOSPHOKINASE YWAC"/>
    <property type="match status" value="1"/>
</dbReference>
<evidence type="ECO:0000259" key="3">
    <source>
        <dbReference type="SMART" id="SM00954"/>
    </source>
</evidence>
<dbReference type="SMART" id="SM00954">
    <property type="entry name" value="RelA_SpoT"/>
    <property type="match status" value="1"/>
</dbReference>
<dbReference type="AlphaFoldDB" id="A0A9D2BI29"/>
<comment type="pathway">
    <text evidence="1">Purine metabolism; ppGpp biosynthesis; ppGpp from GTP: step 1/2.</text>
</comment>
<organism evidence="4 5">
    <name type="scientific">Candidatus Fusicatenibacter merdavium</name>
    <dbReference type="NCBI Taxonomy" id="2838600"/>
    <lineage>
        <taxon>Bacteria</taxon>
        <taxon>Bacillati</taxon>
        <taxon>Bacillota</taxon>
        <taxon>Clostridia</taxon>
        <taxon>Lachnospirales</taxon>
        <taxon>Lachnospiraceae</taxon>
        <taxon>Fusicatenibacter</taxon>
    </lineage>
</organism>
<dbReference type="Pfam" id="PF04607">
    <property type="entry name" value="RelA_SpoT"/>
    <property type="match status" value="1"/>
</dbReference>
<dbReference type="PANTHER" id="PTHR47837">
    <property type="entry name" value="GTP PYROPHOSPHOKINASE YJBM"/>
    <property type="match status" value="1"/>
</dbReference>